<dbReference type="EMBL" id="JACHWY010000001">
    <property type="protein sequence ID" value="MBB3046536.1"/>
    <property type="molecule type" value="Genomic_DNA"/>
</dbReference>
<reference evidence="5 6" key="1">
    <citation type="submission" date="2020-08" db="EMBL/GenBank/DDBJ databases">
        <title>Genomic Encyclopedia of Type Strains, Phase III (KMG-III): the genomes of soil and plant-associated and newly described type strains.</title>
        <authorList>
            <person name="Whitman W."/>
        </authorList>
    </citation>
    <scope>NUCLEOTIDE SEQUENCE [LARGE SCALE GENOMIC DNA]</scope>
    <source>
        <strain evidence="5 6">CECT 8654</strain>
    </source>
</reference>
<dbReference type="EC" id="2.7.7.7" evidence="1"/>
<protein>
    <recommendedName>
        <fullName evidence="1">DNA-directed DNA polymerase</fullName>
        <ecNumber evidence="1">2.7.7.7</ecNumber>
    </recommendedName>
</protein>
<accession>A0A7W4W328</accession>
<dbReference type="NCBIfam" id="TIGR00678">
    <property type="entry name" value="holB"/>
    <property type="match status" value="1"/>
</dbReference>
<name>A0A7W4W328_9GAMM</name>
<dbReference type="GO" id="GO:0009360">
    <property type="term" value="C:DNA polymerase III complex"/>
    <property type="evidence" value="ECO:0007669"/>
    <property type="project" value="TreeGrafter"/>
</dbReference>
<dbReference type="InterPro" id="IPR027417">
    <property type="entry name" value="P-loop_NTPase"/>
</dbReference>
<organism evidence="5 6">
    <name type="scientific">Litorivivens lipolytica</name>
    <dbReference type="NCBI Taxonomy" id="1524264"/>
    <lineage>
        <taxon>Bacteria</taxon>
        <taxon>Pseudomonadati</taxon>
        <taxon>Pseudomonadota</taxon>
        <taxon>Gammaproteobacteria</taxon>
        <taxon>Litorivivens</taxon>
    </lineage>
</organism>
<comment type="catalytic activity">
    <reaction evidence="3">
        <text>DNA(n) + a 2'-deoxyribonucleoside 5'-triphosphate = DNA(n+1) + diphosphate</text>
        <dbReference type="Rhea" id="RHEA:22508"/>
        <dbReference type="Rhea" id="RHEA-COMP:17339"/>
        <dbReference type="Rhea" id="RHEA-COMP:17340"/>
        <dbReference type="ChEBI" id="CHEBI:33019"/>
        <dbReference type="ChEBI" id="CHEBI:61560"/>
        <dbReference type="ChEBI" id="CHEBI:173112"/>
        <dbReference type="EC" id="2.7.7.7"/>
    </reaction>
</comment>
<dbReference type="SUPFAM" id="SSF52540">
    <property type="entry name" value="P-loop containing nucleoside triphosphate hydrolases"/>
    <property type="match status" value="1"/>
</dbReference>
<dbReference type="PANTHER" id="PTHR11669">
    <property type="entry name" value="REPLICATION FACTOR C / DNA POLYMERASE III GAMMA-TAU SUBUNIT"/>
    <property type="match status" value="1"/>
</dbReference>
<gene>
    <name evidence="5" type="ORF">FHR99_000772</name>
</gene>
<dbReference type="NCBIfam" id="NF004310">
    <property type="entry name" value="PRK05707.1"/>
    <property type="match status" value="1"/>
</dbReference>
<dbReference type="PANTHER" id="PTHR11669:SF8">
    <property type="entry name" value="DNA POLYMERASE III SUBUNIT DELTA"/>
    <property type="match status" value="1"/>
</dbReference>
<dbReference type="AlphaFoldDB" id="A0A7W4W328"/>
<dbReference type="GO" id="GO:0003887">
    <property type="term" value="F:DNA-directed DNA polymerase activity"/>
    <property type="evidence" value="ECO:0007669"/>
    <property type="project" value="UniProtKB-KW"/>
</dbReference>
<proteinExistence type="predicted"/>
<keyword evidence="5" id="KW-0808">Transferase</keyword>
<feature type="domain" description="AAA+ ATPase" evidence="4">
    <location>
        <begin position="25"/>
        <end position="169"/>
    </location>
</feature>
<dbReference type="SMART" id="SM00382">
    <property type="entry name" value="AAA"/>
    <property type="match status" value="1"/>
</dbReference>
<dbReference type="InterPro" id="IPR003593">
    <property type="entry name" value="AAA+_ATPase"/>
</dbReference>
<keyword evidence="6" id="KW-1185">Reference proteome</keyword>
<dbReference type="RefSeq" id="WP_183409226.1">
    <property type="nucleotide sequence ID" value="NZ_JACHWY010000001.1"/>
</dbReference>
<dbReference type="InterPro" id="IPR004622">
    <property type="entry name" value="DNA_pol_HolB"/>
</dbReference>
<evidence type="ECO:0000256" key="3">
    <source>
        <dbReference type="ARBA" id="ARBA00049244"/>
    </source>
</evidence>
<dbReference type="Pfam" id="PF13177">
    <property type="entry name" value="DNA_pol3_delta2"/>
    <property type="match status" value="1"/>
</dbReference>
<keyword evidence="2" id="KW-0239">DNA-directed DNA polymerase</keyword>
<keyword evidence="5" id="KW-0548">Nucleotidyltransferase</keyword>
<comment type="caution">
    <text evidence="5">The sequence shown here is derived from an EMBL/GenBank/DDBJ whole genome shotgun (WGS) entry which is preliminary data.</text>
</comment>
<dbReference type="Gene3D" id="3.40.50.300">
    <property type="entry name" value="P-loop containing nucleotide triphosphate hydrolases"/>
    <property type="match status" value="1"/>
</dbReference>
<dbReference type="GO" id="GO:0006261">
    <property type="term" value="P:DNA-templated DNA replication"/>
    <property type="evidence" value="ECO:0007669"/>
    <property type="project" value="TreeGrafter"/>
</dbReference>
<dbReference type="GO" id="GO:0008408">
    <property type="term" value="F:3'-5' exonuclease activity"/>
    <property type="evidence" value="ECO:0007669"/>
    <property type="project" value="InterPro"/>
</dbReference>
<evidence type="ECO:0000259" key="4">
    <source>
        <dbReference type="SMART" id="SM00382"/>
    </source>
</evidence>
<evidence type="ECO:0000256" key="1">
    <source>
        <dbReference type="ARBA" id="ARBA00012417"/>
    </source>
</evidence>
<evidence type="ECO:0000313" key="5">
    <source>
        <dbReference type="EMBL" id="MBB3046536.1"/>
    </source>
</evidence>
<evidence type="ECO:0000313" key="6">
    <source>
        <dbReference type="Proteomes" id="UP000537130"/>
    </source>
</evidence>
<evidence type="ECO:0000256" key="2">
    <source>
        <dbReference type="ARBA" id="ARBA00022932"/>
    </source>
</evidence>
<sequence>MAETILPWQVSQWDQLVRAEEEGRLGHALLLSGPSGIGKQRFAKALMHWLACEQPSAQGACGTCRACHFGLENPDIHIIEPPEGKRQIGVDQVRELVGISAQTAHRSGGRKVILIQPADAMNTNTANALLKTLEEPTGDTVLILISDEPARLLPTIRSRCQRLPFPVPPKSLAQDWLKMIVTDREQCEVCLHETGGRPLAAQFLFESDGLAARQRCDETLQAWVAGEISLSQASDALKDCELDFLLEWLSQRTHHLLRAVMGGDESAVNTIWQSWRQRPAQDILAFQQQVLELRAQVQRGVAVNRQLTLESLLLSWNMPARRVGLGL</sequence>
<dbReference type="InterPro" id="IPR050238">
    <property type="entry name" value="DNA_Rep/Repair_Clamp_Loader"/>
</dbReference>
<dbReference type="Proteomes" id="UP000537130">
    <property type="component" value="Unassembled WGS sequence"/>
</dbReference>